<organism evidence="1 2">
    <name type="scientific">Hyphomonas atlantica</name>
    <dbReference type="NCBI Taxonomy" id="1280948"/>
    <lineage>
        <taxon>Bacteria</taxon>
        <taxon>Pseudomonadati</taxon>
        <taxon>Pseudomonadota</taxon>
        <taxon>Alphaproteobacteria</taxon>
        <taxon>Hyphomonadales</taxon>
        <taxon>Hyphomonadaceae</taxon>
        <taxon>Hyphomonas</taxon>
    </lineage>
</organism>
<evidence type="ECO:0000313" key="2">
    <source>
        <dbReference type="Proteomes" id="UP000024547"/>
    </source>
</evidence>
<evidence type="ECO:0008006" key="3">
    <source>
        <dbReference type="Google" id="ProtNLM"/>
    </source>
</evidence>
<proteinExistence type="predicted"/>
<dbReference type="Proteomes" id="UP000024547">
    <property type="component" value="Unassembled WGS sequence"/>
</dbReference>
<comment type="caution">
    <text evidence="1">The sequence shown here is derived from an EMBL/GenBank/DDBJ whole genome shotgun (WGS) entry which is preliminary data.</text>
</comment>
<dbReference type="RefSeq" id="WP_035552416.1">
    <property type="nucleotide sequence ID" value="NZ_AWFH01000023.1"/>
</dbReference>
<evidence type="ECO:0000313" key="1">
    <source>
        <dbReference type="EMBL" id="KCZ60502.1"/>
    </source>
</evidence>
<dbReference type="EMBL" id="AWFH01000023">
    <property type="protein sequence ID" value="KCZ60502.1"/>
    <property type="molecule type" value="Genomic_DNA"/>
</dbReference>
<protein>
    <recommendedName>
        <fullName evidence="3">AlpA family phage regulatory protein</fullName>
    </recommendedName>
</protein>
<dbReference type="eggNOG" id="COG3311">
    <property type="taxonomic scope" value="Bacteria"/>
</dbReference>
<name>A0A059DZR5_9PROT</name>
<dbReference type="Gene3D" id="1.10.238.160">
    <property type="match status" value="1"/>
</dbReference>
<accession>A0A059DZR5</accession>
<dbReference type="Pfam" id="PF05930">
    <property type="entry name" value="Phage_AlpA"/>
    <property type="match status" value="1"/>
</dbReference>
<reference evidence="1 2" key="1">
    <citation type="journal article" date="2014" name="Antonie Van Leeuwenhoek">
        <title>Hyphomonas beringensis sp. nov. and Hyphomonas chukchiensis sp. nov., isolated from surface seawater of the Bering Sea and Chukchi Sea.</title>
        <authorList>
            <person name="Li C."/>
            <person name="Lai Q."/>
            <person name="Li G."/>
            <person name="Dong C."/>
            <person name="Wang J."/>
            <person name="Liao Y."/>
            <person name="Shao Z."/>
        </authorList>
    </citation>
    <scope>NUCLEOTIDE SEQUENCE [LARGE SCALE GENOMIC DNA]</scope>
    <source>
        <strain evidence="1 2">22II1-22F38</strain>
    </source>
</reference>
<dbReference type="PATRIC" id="fig|1280948.3.peg.2224"/>
<dbReference type="AlphaFoldDB" id="A0A059DZR5"/>
<gene>
    <name evidence="1" type="ORF">HY36_05855</name>
</gene>
<sequence length="73" mass="8088">MTGQVKLLTAKEVLVMTGYKSRTTLWRRVKSGEFPAPIALSANATRWKREEVEAWVEALPAIGYGRPVGEPST</sequence>
<keyword evidence="2" id="KW-1185">Reference proteome</keyword>
<dbReference type="OrthoDB" id="9801242at2"/>
<dbReference type="STRING" id="1280948.HY36_05855"/>
<dbReference type="InterPro" id="IPR010260">
    <property type="entry name" value="AlpA"/>
</dbReference>